<evidence type="ECO:0000313" key="4">
    <source>
        <dbReference type="EMBL" id="SVC28300.1"/>
    </source>
</evidence>
<dbReference type="Gene3D" id="2.40.240.10">
    <property type="entry name" value="Ribosomal Protein L25, Chain P"/>
    <property type="match status" value="1"/>
</dbReference>
<evidence type="ECO:0000256" key="1">
    <source>
        <dbReference type="ARBA" id="ARBA00022980"/>
    </source>
</evidence>
<dbReference type="SUPFAM" id="SSF50715">
    <property type="entry name" value="Ribosomal protein L25-like"/>
    <property type="match status" value="1"/>
</dbReference>
<dbReference type="GO" id="GO:0003735">
    <property type="term" value="F:structural constituent of ribosome"/>
    <property type="evidence" value="ECO:0007669"/>
    <property type="project" value="InterPro"/>
</dbReference>
<feature type="non-terminal residue" evidence="4">
    <location>
        <position position="62"/>
    </location>
</feature>
<dbReference type="InterPro" id="IPR029751">
    <property type="entry name" value="Ribosomal_L25_dom"/>
</dbReference>
<proteinExistence type="predicted"/>
<protein>
    <recommendedName>
        <fullName evidence="3">Large ribosomal subunit protein bL25 L25 domain-containing protein</fullName>
    </recommendedName>
</protein>
<evidence type="ECO:0000256" key="2">
    <source>
        <dbReference type="ARBA" id="ARBA00023274"/>
    </source>
</evidence>
<evidence type="ECO:0000259" key="3">
    <source>
        <dbReference type="Pfam" id="PF01386"/>
    </source>
</evidence>
<reference evidence="4" key="1">
    <citation type="submission" date="2018-05" db="EMBL/GenBank/DDBJ databases">
        <authorList>
            <person name="Lanie J.A."/>
            <person name="Ng W.-L."/>
            <person name="Kazmierczak K.M."/>
            <person name="Andrzejewski T.M."/>
            <person name="Davidsen T.M."/>
            <person name="Wayne K.J."/>
            <person name="Tettelin H."/>
            <person name="Glass J.I."/>
            <person name="Rusch D."/>
            <person name="Podicherti R."/>
            <person name="Tsui H.-C.T."/>
            <person name="Winkler M.E."/>
        </authorList>
    </citation>
    <scope>NUCLEOTIDE SEQUENCE</scope>
</reference>
<feature type="domain" description="Large ribosomal subunit protein bL25 L25" evidence="3">
    <location>
        <begin position="6"/>
        <end position="61"/>
    </location>
</feature>
<accession>A0A382KV06</accession>
<dbReference type="EMBL" id="UINC01083010">
    <property type="protein sequence ID" value="SVC28300.1"/>
    <property type="molecule type" value="Genomic_DNA"/>
</dbReference>
<feature type="non-terminal residue" evidence="4">
    <location>
        <position position="1"/>
    </location>
</feature>
<gene>
    <name evidence="4" type="ORF">METZ01_LOCUS281154</name>
</gene>
<organism evidence="4">
    <name type="scientific">marine metagenome</name>
    <dbReference type="NCBI Taxonomy" id="408172"/>
    <lineage>
        <taxon>unclassified sequences</taxon>
        <taxon>metagenomes</taxon>
        <taxon>ecological metagenomes</taxon>
    </lineage>
</organism>
<name>A0A382KV06_9ZZZZ</name>
<dbReference type="CDD" id="cd00495">
    <property type="entry name" value="Ribosomal_L25_TL5_CTC"/>
    <property type="match status" value="1"/>
</dbReference>
<dbReference type="GO" id="GO:1990904">
    <property type="term" value="C:ribonucleoprotein complex"/>
    <property type="evidence" value="ECO:0007669"/>
    <property type="project" value="UniProtKB-KW"/>
</dbReference>
<dbReference type="InterPro" id="IPR011035">
    <property type="entry name" value="Ribosomal_bL25/Gln-tRNA_synth"/>
</dbReference>
<keyword evidence="2" id="KW-0687">Ribonucleoprotein</keyword>
<dbReference type="InterPro" id="IPR020056">
    <property type="entry name" value="Rbsml_bL25/Gln-tRNA_synth_N"/>
</dbReference>
<dbReference type="Pfam" id="PF01386">
    <property type="entry name" value="Ribosomal_L25p"/>
    <property type="match status" value="1"/>
</dbReference>
<sequence length="62" mass="6735">MENYKAVIRSKESGSTKFLLKKGMVPGVVYGKGAKALSIAFDNKALNKLMHAGGFYSKIINI</sequence>
<dbReference type="AlphaFoldDB" id="A0A382KV06"/>
<dbReference type="GO" id="GO:0005840">
    <property type="term" value="C:ribosome"/>
    <property type="evidence" value="ECO:0007669"/>
    <property type="project" value="UniProtKB-KW"/>
</dbReference>
<dbReference type="GO" id="GO:0006412">
    <property type="term" value="P:translation"/>
    <property type="evidence" value="ECO:0007669"/>
    <property type="project" value="InterPro"/>
</dbReference>
<keyword evidence="1" id="KW-0689">Ribosomal protein</keyword>